<dbReference type="PANTHER" id="PTHR47619">
    <property type="entry name" value="METALLO-HYDROLASE YYCJ-RELATED"/>
    <property type="match status" value="1"/>
</dbReference>
<dbReference type="InterPro" id="IPR052533">
    <property type="entry name" value="WalJ/YycJ-like"/>
</dbReference>
<evidence type="ECO:0000313" key="2">
    <source>
        <dbReference type="EMBL" id="KXW57836.1"/>
    </source>
</evidence>
<reference evidence="2 4" key="1">
    <citation type="submission" date="2016-01" db="EMBL/GenBank/DDBJ databases">
        <title>Genome sequence of the acidophilic iron oxidising Ferrovum strain Z-31.</title>
        <authorList>
            <person name="Poehlein A."/>
            <person name="Ullrich S.R."/>
            <person name="Schloemann M."/>
            <person name="Muehling M."/>
            <person name="Daniel R."/>
        </authorList>
    </citation>
    <scope>NUCLEOTIDE SEQUENCE [LARGE SCALE GENOMIC DNA]</scope>
    <source>
        <strain evidence="2 4">Z-31</strain>
    </source>
</reference>
<dbReference type="EMBL" id="LRRD01000035">
    <property type="protein sequence ID" value="KXW57836.1"/>
    <property type="molecule type" value="Genomic_DNA"/>
</dbReference>
<dbReference type="InterPro" id="IPR001279">
    <property type="entry name" value="Metallo-B-lactamas"/>
</dbReference>
<dbReference type="Pfam" id="PF12706">
    <property type="entry name" value="Lactamase_B_2"/>
    <property type="match status" value="1"/>
</dbReference>
<dbReference type="SUPFAM" id="SSF56281">
    <property type="entry name" value="Metallo-hydrolase/oxidoreductase"/>
    <property type="match status" value="1"/>
</dbReference>
<dbReference type="InterPro" id="IPR036866">
    <property type="entry name" value="RibonucZ/Hydroxyglut_hydro"/>
</dbReference>
<keyword evidence="2" id="KW-0378">Hydrolase</keyword>
<dbReference type="GO" id="GO:0016787">
    <property type="term" value="F:hydrolase activity"/>
    <property type="evidence" value="ECO:0007669"/>
    <property type="project" value="UniProtKB-KW"/>
</dbReference>
<feature type="domain" description="Metallo-beta-lactamase" evidence="1">
    <location>
        <begin position="13"/>
        <end position="178"/>
    </location>
</feature>
<evidence type="ECO:0000313" key="4">
    <source>
        <dbReference type="Proteomes" id="UP000075653"/>
    </source>
</evidence>
<dbReference type="RefSeq" id="WP_031598113.1">
    <property type="nucleotide sequence ID" value="NZ_CP053675.1"/>
</dbReference>
<accession>A0A149VXB8</accession>
<protein>
    <submittedName>
        <fullName evidence="3">MBL fold metallo-hydrolase</fullName>
    </submittedName>
    <submittedName>
        <fullName evidence="2">Putative metallo-hydrolase YycJ</fullName>
        <ecNumber evidence="2">3.-.-.-</ecNumber>
    </submittedName>
</protein>
<dbReference type="Gene3D" id="3.60.15.10">
    <property type="entry name" value="Ribonuclease Z/Hydroxyacylglutathione hydrolase-like"/>
    <property type="match status" value="1"/>
</dbReference>
<accession>A0A859AAK2</accession>
<sequence>MMLRFASLGSGSEGNGLLVQSAQTLILVDCGFSLVETERRLNRLGVCSTQLDALLVTHEHSDHMSGIPALARKVGCPVYGSFGTLSDLIQELPEQIRIIRDEESFTVGPINILPYAVPHDSREPLQYVFNSGELRFGLLTDTGSITPHIERSLQGCHALFLETNYDPGLLEKGPYPASLKARVQGPYGHLSNEVSSRLAQRLDHQGLQWIVAAHISRKNNTPDHALTELNRALGNGVDRILIAAQDTGLDWISLGCP</sequence>
<dbReference type="GeneID" id="301710361"/>
<evidence type="ECO:0000313" key="3">
    <source>
        <dbReference type="EMBL" id="QWY77059.1"/>
    </source>
</evidence>
<dbReference type="Proteomes" id="UP000075653">
    <property type="component" value="Unassembled WGS sequence"/>
</dbReference>
<proteinExistence type="predicted"/>
<dbReference type="SMART" id="SM00849">
    <property type="entry name" value="Lactamase_B"/>
    <property type="match status" value="1"/>
</dbReference>
<gene>
    <name evidence="2" type="primary">yycJ</name>
    <name evidence="2" type="ORF">FEMY_16440</name>
    <name evidence="3" type="ORF">JZL65_11360</name>
</gene>
<name>A0A859AAK2_9PROT</name>
<dbReference type="AlphaFoldDB" id="A0A859AAK2"/>
<dbReference type="EMBL" id="CP071137">
    <property type="protein sequence ID" value="QWY77059.1"/>
    <property type="molecule type" value="Genomic_DNA"/>
</dbReference>
<evidence type="ECO:0000259" key="1">
    <source>
        <dbReference type="SMART" id="SM00849"/>
    </source>
</evidence>
<dbReference type="Proteomes" id="UP000683551">
    <property type="component" value="Chromosome"/>
</dbReference>
<dbReference type="PATRIC" id="fig|1789004.3.peg.1678"/>
<organism evidence="2 4">
    <name type="scientific">Ferrovum myxofaciens</name>
    <dbReference type="NCBI Taxonomy" id="416213"/>
    <lineage>
        <taxon>Bacteria</taxon>
        <taxon>Pseudomonadati</taxon>
        <taxon>Pseudomonadota</taxon>
        <taxon>Betaproteobacteria</taxon>
        <taxon>Ferrovales</taxon>
        <taxon>Ferrovaceae</taxon>
        <taxon>Ferrovum</taxon>
    </lineage>
</organism>
<dbReference type="OrthoDB" id="9803916at2"/>
<dbReference type="EC" id="3.-.-.-" evidence="2"/>
<keyword evidence="4" id="KW-1185">Reference proteome</keyword>
<dbReference type="PANTHER" id="PTHR47619:SF1">
    <property type="entry name" value="EXODEOXYRIBONUCLEASE WALJ"/>
    <property type="match status" value="1"/>
</dbReference>
<reference evidence="3" key="2">
    <citation type="submission" date="2021-02" db="EMBL/GenBank/DDBJ databases">
        <title>Comparative genomics of Ferrovum myxofaciens strains, predominant extremophile bacteria forming large biofilm stalactites in acid mine ecosystems.</title>
        <authorList>
            <person name="Burkartova K."/>
            <person name="Ridl J."/>
            <person name="Pajer P."/>
            <person name="Falteisek L."/>
        </authorList>
    </citation>
    <scope>NUCLEOTIDE SEQUENCE</scope>
    <source>
        <strain evidence="3">MI1III</strain>
    </source>
</reference>